<dbReference type="Proteomes" id="UP001141552">
    <property type="component" value="Unassembled WGS sequence"/>
</dbReference>
<reference evidence="2" key="2">
    <citation type="journal article" date="2023" name="Plants (Basel)">
        <title>Annotation of the Turnera subulata (Passifloraceae) Draft Genome Reveals the S-Locus Evolved after the Divergence of Turneroideae from Passifloroideae in a Stepwise Manner.</title>
        <authorList>
            <person name="Henning P.M."/>
            <person name="Roalson E.H."/>
            <person name="Mir W."/>
            <person name="McCubbin A.G."/>
            <person name="Shore J.S."/>
        </authorList>
    </citation>
    <scope>NUCLEOTIDE SEQUENCE</scope>
    <source>
        <strain evidence="2">F60SS</strain>
    </source>
</reference>
<feature type="region of interest" description="Disordered" evidence="1">
    <location>
        <begin position="48"/>
        <end position="108"/>
    </location>
</feature>
<feature type="compositionally biased region" description="Basic and acidic residues" evidence="1">
    <location>
        <begin position="53"/>
        <end position="66"/>
    </location>
</feature>
<evidence type="ECO:0000313" key="3">
    <source>
        <dbReference type="Proteomes" id="UP001141552"/>
    </source>
</evidence>
<evidence type="ECO:0000256" key="1">
    <source>
        <dbReference type="SAM" id="MobiDB-lite"/>
    </source>
</evidence>
<organism evidence="2 3">
    <name type="scientific">Turnera subulata</name>
    <dbReference type="NCBI Taxonomy" id="218843"/>
    <lineage>
        <taxon>Eukaryota</taxon>
        <taxon>Viridiplantae</taxon>
        <taxon>Streptophyta</taxon>
        <taxon>Embryophyta</taxon>
        <taxon>Tracheophyta</taxon>
        <taxon>Spermatophyta</taxon>
        <taxon>Magnoliopsida</taxon>
        <taxon>eudicotyledons</taxon>
        <taxon>Gunneridae</taxon>
        <taxon>Pentapetalae</taxon>
        <taxon>rosids</taxon>
        <taxon>fabids</taxon>
        <taxon>Malpighiales</taxon>
        <taxon>Passifloraceae</taxon>
        <taxon>Turnera</taxon>
    </lineage>
</organism>
<dbReference type="EMBL" id="JAKUCV010001628">
    <property type="protein sequence ID" value="KAJ4845587.1"/>
    <property type="molecule type" value="Genomic_DNA"/>
</dbReference>
<protein>
    <submittedName>
        <fullName evidence="2">Uncharacterized protein</fullName>
    </submittedName>
</protein>
<name>A0A9Q0GB74_9ROSI</name>
<reference evidence="2" key="1">
    <citation type="submission" date="2022-02" db="EMBL/GenBank/DDBJ databases">
        <authorList>
            <person name="Henning P.M."/>
            <person name="McCubbin A.G."/>
            <person name="Shore J.S."/>
        </authorList>
    </citation>
    <scope>NUCLEOTIDE SEQUENCE</scope>
    <source>
        <strain evidence="2">F60SS</strain>
        <tissue evidence="2">Leaves</tissue>
    </source>
</reference>
<gene>
    <name evidence="2" type="ORF">Tsubulata_033402</name>
</gene>
<proteinExistence type="predicted"/>
<feature type="region of interest" description="Disordered" evidence="1">
    <location>
        <begin position="1"/>
        <end position="26"/>
    </location>
</feature>
<dbReference type="OrthoDB" id="1298661at2759"/>
<feature type="compositionally biased region" description="Basic and acidic residues" evidence="1">
    <location>
        <begin position="8"/>
        <end position="25"/>
    </location>
</feature>
<accession>A0A9Q0GB74</accession>
<sequence>MESAGADSDGREFKNAEEMWREHTGDSSLKTQWYHDGVASIQPFLNRIANSGDTKKKGRGEEEGGGGRRRVVGSVAVSIGEGEEGGVEEAAQRRRRRRRSGRSFLPGE</sequence>
<evidence type="ECO:0000313" key="2">
    <source>
        <dbReference type="EMBL" id="KAJ4845587.1"/>
    </source>
</evidence>
<dbReference type="AlphaFoldDB" id="A0A9Q0GB74"/>
<keyword evidence="3" id="KW-1185">Reference proteome</keyword>
<comment type="caution">
    <text evidence="2">The sequence shown here is derived from an EMBL/GenBank/DDBJ whole genome shotgun (WGS) entry which is preliminary data.</text>
</comment>